<dbReference type="Pfam" id="PF02348">
    <property type="entry name" value="CTP_transf_3"/>
    <property type="match status" value="1"/>
</dbReference>
<name>A0A1F5YLL1_9BACT</name>
<dbReference type="InterPro" id="IPR050793">
    <property type="entry name" value="CMP-NeuNAc_synthase"/>
</dbReference>
<dbReference type="PANTHER" id="PTHR21485">
    <property type="entry name" value="HAD SUPERFAMILY MEMBERS CMAS AND KDSC"/>
    <property type="match status" value="1"/>
</dbReference>
<comment type="caution">
    <text evidence="1">The sequence shown here is derived from an EMBL/GenBank/DDBJ whole genome shotgun (WGS) entry which is preliminary data.</text>
</comment>
<accession>A0A1F5YLL1</accession>
<dbReference type="GO" id="GO:0008781">
    <property type="term" value="F:N-acylneuraminate cytidylyltransferase activity"/>
    <property type="evidence" value="ECO:0007669"/>
    <property type="project" value="TreeGrafter"/>
</dbReference>
<evidence type="ECO:0000313" key="2">
    <source>
        <dbReference type="Proteomes" id="UP000177396"/>
    </source>
</evidence>
<dbReference type="Proteomes" id="UP000177396">
    <property type="component" value="Unassembled WGS sequence"/>
</dbReference>
<gene>
    <name evidence="1" type="ORF">A2153_05915</name>
</gene>
<dbReference type="SUPFAM" id="SSF53448">
    <property type="entry name" value="Nucleotide-diphospho-sugar transferases"/>
    <property type="match status" value="1"/>
</dbReference>
<dbReference type="CDD" id="cd02513">
    <property type="entry name" value="CMP-NeuAc_Synthase"/>
    <property type="match status" value="1"/>
</dbReference>
<dbReference type="AlphaFoldDB" id="A0A1F5YLL1"/>
<proteinExistence type="predicted"/>
<evidence type="ECO:0008006" key="3">
    <source>
        <dbReference type="Google" id="ProtNLM"/>
    </source>
</evidence>
<dbReference type="Gene3D" id="3.90.550.10">
    <property type="entry name" value="Spore Coat Polysaccharide Biosynthesis Protein SpsA, Chain A"/>
    <property type="match status" value="1"/>
</dbReference>
<dbReference type="PANTHER" id="PTHR21485:SF6">
    <property type="entry name" value="N-ACYLNEURAMINATE CYTIDYLYLTRANSFERASE-RELATED"/>
    <property type="match status" value="1"/>
</dbReference>
<evidence type="ECO:0000313" key="1">
    <source>
        <dbReference type="EMBL" id="OGG00984.1"/>
    </source>
</evidence>
<dbReference type="InterPro" id="IPR003329">
    <property type="entry name" value="Cytidylyl_trans"/>
</dbReference>
<reference evidence="1 2" key="1">
    <citation type="journal article" date="2016" name="Nat. Commun.">
        <title>Thousands of microbial genomes shed light on interconnected biogeochemical processes in an aquifer system.</title>
        <authorList>
            <person name="Anantharaman K."/>
            <person name="Brown C.T."/>
            <person name="Hug L.A."/>
            <person name="Sharon I."/>
            <person name="Castelle C.J."/>
            <person name="Probst A.J."/>
            <person name="Thomas B.C."/>
            <person name="Singh A."/>
            <person name="Wilkins M.J."/>
            <person name="Karaoz U."/>
            <person name="Brodie E.L."/>
            <person name="Williams K.H."/>
            <person name="Hubbard S.S."/>
            <person name="Banfield J.F."/>
        </authorList>
    </citation>
    <scope>NUCLEOTIDE SEQUENCE [LARGE SCALE GENOMIC DNA]</scope>
</reference>
<dbReference type="EMBL" id="MFJB01000003">
    <property type="protein sequence ID" value="OGG00984.1"/>
    <property type="molecule type" value="Genomic_DNA"/>
</dbReference>
<sequence length="249" mass="28499">MKNIIALIPARQGSKRIINKNIKILAGHPLLAYTIAVARQSELFSRIIVSTESENIAKISRYYGAEVPFLRSPRFARDDSPDIYWLKEALTKLEVEKNNIIYFSILRPTSPFRTVEMIKKAWDKITSEESADSLRAVELASQHPAKMWKIVNNRLIPVISGQTKEKIEWHSLPFQALPKVYAQNASLEIAKSEIPLKSISISGKNILPFITSNYEGYDINSKKDWIYAEYLIKTRKAKLPQINIIPFKI</sequence>
<protein>
    <recommendedName>
        <fullName evidence="3">Acylneuraminate cytidylyltransferase</fullName>
    </recommendedName>
</protein>
<organism evidence="1 2">
    <name type="scientific">Candidatus Gottesmanbacteria bacterium RBG_16_38_7b</name>
    <dbReference type="NCBI Taxonomy" id="1798372"/>
    <lineage>
        <taxon>Bacteria</taxon>
        <taxon>Candidatus Gottesmaniibacteriota</taxon>
    </lineage>
</organism>
<dbReference type="InterPro" id="IPR029044">
    <property type="entry name" value="Nucleotide-diphossugar_trans"/>
</dbReference>